<dbReference type="Proteomes" id="UP000239366">
    <property type="component" value="Unassembled WGS sequence"/>
</dbReference>
<dbReference type="AlphaFoldDB" id="A0A2S7T8R9"/>
<keyword evidence="1" id="KW-1133">Transmembrane helix</keyword>
<dbReference type="OrthoDB" id="9785438at2"/>
<evidence type="ECO:0008006" key="4">
    <source>
        <dbReference type="Google" id="ProtNLM"/>
    </source>
</evidence>
<comment type="caution">
    <text evidence="2">The sequence shown here is derived from an EMBL/GenBank/DDBJ whole genome shotgun (WGS) entry which is preliminary data.</text>
</comment>
<dbReference type="RefSeq" id="WP_105001573.1">
    <property type="nucleotide sequence ID" value="NZ_MQVX01000001.1"/>
</dbReference>
<evidence type="ECO:0000313" key="3">
    <source>
        <dbReference type="Proteomes" id="UP000239366"/>
    </source>
</evidence>
<dbReference type="PANTHER" id="PTHR33639:SF2">
    <property type="entry name" value="DUF393 DOMAIN-CONTAINING PROTEIN"/>
    <property type="match status" value="1"/>
</dbReference>
<name>A0A2S7T8R9_9FLAO</name>
<evidence type="ECO:0000313" key="2">
    <source>
        <dbReference type="EMBL" id="PQJ15907.1"/>
    </source>
</evidence>
<sequence length="146" mass="17089">MKKIGIDDAVKPEDKSCVVFFDGVCNLCNAFIDFVIRHDKNKQIFYTSLQSQTAENLLKPYDVNPTQGMTTIYFLEKKVLYSQSTAVLKIMQKLGKRKRFIARFLLLFPRVIRDLAYVFIALNRYRFFGKKQSCRLPSVEEARQFI</sequence>
<accession>A0A2S7T8R9</accession>
<dbReference type="InterPro" id="IPR052927">
    <property type="entry name" value="DCC_oxidoreductase"/>
</dbReference>
<organism evidence="2 3">
    <name type="scientific">Aureicoccus marinus</name>
    <dbReference type="NCBI Taxonomy" id="754435"/>
    <lineage>
        <taxon>Bacteria</taxon>
        <taxon>Pseudomonadati</taxon>
        <taxon>Bacteroidota</taxon>
        <taxon>Flavobacteriia</taxon>
        <taxon>Flavobacteriales</taxon>
        <taxon>Flavobacteriaceae</taxon>
        <taxon>Aureicoccus</taxon>
    </lineage>
</organism>
<evidence type="ECO:0000256" key="1">
    <source>
        <dbReference type="SAM" id="Phobius"/>
    </source>
</evidence>
<protein>
    <recommendedName>
        <fullName evidence="4">Thiol-disulfide oxidoreductase</fullName>
    </recommendedName>
</protein>
<dbReference type="InterPro" id="IPR007263">
    <property type="entry name" value="DCC1-like"/>
</dbReference>
<reference evidence="3" key="1">
    <citation type="submission" date="2016-11" db="EMBL/GenBank/DDBJ databases">
        <title>Trade-off between light-utilization and light-protection in marine flavobacteria.</title>
        <authorList>
            <person name="Kumagai Y."/>
            <person name="Yoshizawa S."/>
            <person name="Kogure K."/>
        </authorList>
    </citation>
    <scope>NUCLEOTIDE SEQUENCE [LARGE SCALE GENOMIC DNA]</scope>
    <source>
        <strain evidence="3">SG-18</strain>
    </source>
</reference>
<dbReference type="GO" id="GO:0015035">
    <property type="term" value="F:protein-disulfide reductase activity"/>
    <property type="evidence" value="ECO:0007669"/>
    <property type="project" value="InterPro"/>
</dbReference>
<keyword evidence="3" id="KW-1185">Reference proteome</keyword>
<proteinExistence type="predicted"/>
<keyword evidence="1" id="KW-0472">Membrane</keyword>
<dbReference type="Pfam" id="PF04134">
    <property type="entry name" value="DCC1-like"/>
    <property type="match status" value="1"/>
</dbReference>
<dbReference type="PANTHER" id="PTHR33639">
    <property type="entry name" value="THIOL-DISULFIDE OXIDOREDUCTASE DCC"/>
    <property type="match status" value="1"/>
</dbReference>
<gene>
    <name evidence="2" type="ORF">BST99_09370</name>
</gene>
<keyword evidence="1" id="KW-0812">Transmembrane</keyword>
<feature type="transmembrane region" description="Helical" evidence="1">
    <location>
        <begin position="100"/>
        <end position="122"/>
    </location>
</feature>
<dbReference type="EMBL" id="MQVX01000001">
    <property type="protein sequence ID" value="PQJ15907.1"/>
    <property type="molecule type" value="Genomic_DNA"/>
</dbReference>